<keyword evidence="3" id="KW-1185">Reference proteome</keyword>
<organism evidence="2 3">
    <name type="scientific">Exilibacterium tricleocarpae</name>
    <dbReference type="NCBI Taxonomy" id="2591008"/>
    <lineage>
        <taxon>Bacteria</taxon>
        <taxon>Pseudomonadati</taxon>
        <taxon>Pseudomonadota</taxon>
        <taxon>Gammaproteobacteria</taxon>
        <taxon>Cellvibrionales</taxon>
        <taxon>Cellvibrionaceae</taxon>
        <taxon>Exilibacterium</taxon>
    </lineage>
</organism>
<evidence type="ECO:0000313" key="3">
    <source>
        <dbReference type="Proteomes" id="UP000319732"/>
    </source>
</evidence>
<accession>A0A545TS60</accession>
<name>A0A545TS60_9GAMM</name>
<reference evidence="2 3" key="1">
    <citation type="submission" date="2019-06" db="EMBL/GenBank/DDBJ databases">
        <title>Whole genome sequence for Cellvibrionaceae sp. R142.</title>
        <authorList>
            <person name="Wang G."/>
        </authorList>
    </citation>
    <scope>NUCLEOTIDE SEQUENCE [LARGE SCALE GENOMIC DNA]</scope>
    <source>
        <strain evidence="2 3">R142</strain>
    </source>
</reference>
<gene>
    <name evidence="2" type="ORF">FKG94_10310</name>
</gene>
<keyword evidence="1" id="KW-1133">Transmembrane helix</keyword>
<feature type="transmembrane region" description="Helical" evidence="1">
    <location>
        <begin position="62"/>
        <end position="83"/>
    </location>
</feature>
<evidence type="ECO:0000256" key="1">
    <source>
        <dbReference type="SAM" id="Phobius"/>
    </source>
</evidence>
<feature type="transmembrane region" description="Helical" evidence="1">
    <location>
        <begin position="12"/>
        <end position="34"/>
    </location>
</feature>
<dbReference type="EMBL" id="VHSG01000010">
    <property type="protein sequence ID" value="TQV80055.1"/>
    <property type="molecule type" value="Genomic_DNA"/>
</dbReference>
<protein>
    <submittedName>
        <fullName evidence="2">Uncharacterized protein</fullName>
    </submittedName>
</protein>
<dbReference type="AlphaFoldDB" id="A0A545TS60"/>
<comment type="caution">
    <text evidence="2">The sequence shown here is derived from an EMBL/GenBank/DDBJ whole genome shotgun (WGS) entry which is preliminary data.</text>
</comment>
<keyword evidence="1" id="KW-0472">Membrane</keyword>
<sequence>MINDTRPLSIWLIRTGYALLALSIISSLAEFLPVNFWETVGGWLTNSDANTFYKIVPSESGGLNFCMVAVIGALLIFLGRINLRRGRDS</sequence>
<evidence type="ECO:0000313" key="2">
    <source>
        <dbReference type="EMBL" id="TQV80055.1"/>
    </source>
</evidence>
<keyword evidence="1" id="KW-0812">Transmembrane</keyword>
<proteinExistence type="predicted"/>
<dbReference type="Proteomes" id="UP000319732">
    <property type="component" value="Unassembled WGS sequence"/>
</dbReference>